<dbReference type="Pfam" id="PF13365">
    <property type="entry name" value="Trypsin_2"/>
    <property type="match status" value="1"/>
</dbReference>
<dbReference type="InterPro" id="IPR009003">
    <property type="entry name" value="Peptidase_S1_PA"/>
</dbReference>
<dbReference type="KEGG" id="sdd:D9753_35380"/>
<gene>
    <name evidence="5" type="ORF">D9753_35380</name>
</gene>
<keyword evidence="6" id="KW-1185">Reference proteome</keyword>
<dbReference type="Gene3D" id="2.40.10.10">
    <property type="entry name" value="Trypsin-like serine proteases"/>
    <property type="match status" value="1"/>
</dbReference>
<dbReference type="EMBL" id="CP033073">
    <property type="protein sequence ID" value="AYN43285.1"/>
    <property type="molecule type" value="Genomic_DNA"/>
</dbReference>
<dbReference type="SUPFAM" id="SSF50494">
    <property type="entry name" value="Trypsin-like serine proteases"/>
    <property type="match status" value="1"/>
</dbReference>
<dbReference type="OrthoDB" id="3218567at2"/>
<evidence type="ECO:0000256" key="3">
    <source>
        <dbReference type="SAM" id="MobiDB-lite"/>
    </source>
</evidence>
<dbReference type="Pfam" id="PF13374">
    <property type="entry name" value="TPR_10"/>
    <property type="match status" value="1"/>
</dbReference>
<feature type="compositionally biased region" description="Low complexity" evidence="3">
    <location>
        <begin position="634"/>
        <end position="644"/>
    </location>
</feature>
<dbReference type="SUPFAM" id="SSF48452">
    <property type="entry name" value="TPR-like"/>
    <property type="match status" value="3"/>
</dbReference>
<evidence type="ECO:0000313" key="5">
    <source>
        <dbReference type="EMBL" id="AYN43285.1"/>
    </source>
</evidence>
<organism evidence="5 6">
    <name type="scientific">Streptomyces dangxiongensis</name>
    <dbReference type="NCBI Taxonomy" id="1442032"/>
    <lineage>
        <taxon>Bacteria</taxon>
        <taxon>Bacillati</taxon>
        <taxon>Actinomycetota</taxon>
        <taxon>Actinomycetes</taxon>
        <taxon>Kitasatosporales</taxon>
        <taxon>Streptomycetaceae</taxon>
        <taxon>Streptomyces</taxon>
    </lineage>
</organism>
<dbReference type="RefSeq" id="WP_121790711.1">
    <property type="nucleotide sequence ID" value="NZ_CP033073.1"/>
</dbReference>
<keyword evidence="1" id="KW-0677">Repeat</keyword>
<dbReference type="SMART" id="SM00028">
    <property type="entry name" value="TPR"/>
    <property type="match status" value="4"/>
</dbReference>
<dbReference type="PANTHER" id="PTHR45641">
    <property type="entry name" value="TETRATRICOPEPTIDE REPEAT PROTEIN (AFU_ORTHOLOGUE AFUA_6G03870)"/>
    <property type="match status" value="1"/>
</dbReference>
<dbReference type="Gene3D" id="1.25.40.10">
    <property type="entry name" value="Tetratricopeptide repeat domain"/>
    <property type="match status" value="3"/>
</dbReference>
<proteinExistence type="predicted"/>
<keyword evidence="2" id="KW-0802">TPR repeat</keyword>
<evidence type="ECO:0000313" key="6">
    <source>
        <dbReference type="Proteomes" id="UP000268329"/>
    </source>
</evidence>
<dbReference type="SUPFAM" id="SSF52540">
    <property type="entry name" value="P-loop containing nucleoside triphosphate hydrolases"/>
    <property type="match status" value="1"/>
</dbReference>
<evidence type="ECO:0000256" key="1">
    <source>
        <dbReference type="ARBA" id="ARBA00022737"/>
    </source>
</evidence>
<dbReference type="Proteomes" id="UP000268329">
    <property type="component" value="Chromosome"/>
</dbReference>
<dbReference type="InterPro" id="IPR027417">
    <property type="entry name" value="P-loop_NTPase"/>
</dbReference>
<feature type="region of interest" description="Disordered" evidence="3">
    <location>
        <begin position="599"/>
        <end position="644"/>
    </location>
</feature>
<name>A0A3G2JPA9_9ACTN</name>
<sequence length="1332" mass="143693">MELSRIVAVLLPGAEQRYGGNGTGYLLGARLILTARHVLEGRDACDVQVPGGRAVPCTVVWRGATHVDAALLLAEADVREQVAPVRWGRLVTARHQPCDVAGYPEAGRRADGGLDLQQPRATLAPGTGALSHRYTAELASAPPADPARRTPSPWSGQSGAALFSGALLTGVVVTDVSGWGLPRWEAVPVYALLADPGFTDLVTRHTGAPPVWEPVDLQGLVTPAAGWPVRSPATLLDQRAEVVRFHGREHLLGELDDWCQGEGVQLAVLTGPGGAGKSRLARELCTRRRDRHGWACGWLDERGPAEDLGVLAEVDRPLILVADYAELRIAQLTALLTVLDRRPDGRPPVRLLLTARGRGDSTGGWWDQLRTRTRETRNLTYDTLHRELPPLTELPDRDAHYHDALTDLARRLPEALPRELRDVTGDWTGRVALVAPRDVSAPEYGSALTLHMTALTDLLATHPATRPDDTGLRVEEQLLLHERAYWEDSAAGRPRLAEAGPVPLADAVGTAILTAGAEPALAAPLLRSSPGFRTADAPTVDQGAAWLAEMYPAPGDSCWGALQPDRLGEYHVGDRTRADTALVTLPLLTLAGARTALWRSRVEEPTPAGSPESRPAPPSPEHRTASVAARTGQPTSAETPPAPSAAPTLLAALVTLSRVAGLPRHWHPVARALDEALGRDSALAGTVMEATTLTESPEPLLDALHRLTDAPDTDPELLLELLDRLGAGRSRVLAAWATRTAATAARGLPPTPRATALVHEAGWRQAAGDHWTALRRCDEALRLYDSGEAETTPAARFTALLTMARSHRWTVEFDKAQAALDRAAELVGTLTPADQAPARAEILGERARVIVGSGDDDAARPLQEQRVALLNSLADTGDPVVLERLADAEAELAHTLKRKGEFRAAAETLSEPTAHTLRQMADERPDALGHDAVGSLVGRANRLRVLDRFEEALAVLRDALAVVDQPESLATPVAAEGLAVVLNNIGGTLVSMGRPEEALEPIRRGLAIRRSLVADAGEPNELFWNSLLQHASVLTELRRLDEAREAAEECLEVGCELVRSKISRPRVEAQAQIMLAENLIDLARGNPDQRGDLRRAKRLVDQAVRNYDRDIRNLPGDHLGEYTAVLSLAVDLYFALGRRRAARSTIRRAMLVRRLLVRRDPEQHGDSVAAQLEGLARKSLQAGQTSDAEGLLGQAVAIRQVVLDVCGLPTDRSALAATLAQYAGVLSRMGHQREALPHLYKALELTREVEPHAGPDQYALAIATCHYNLADTLPWTGAFDQALLEVAASERSLAPLADLNPDLYAREMDDCAQLRAQIVRAAEHGLPDRRHP</sequence>
<protein>
    <recommendedName>
        <fullName evidence="4">Novel STAND NTPase 5 domain-containing protein</fullName>
    </recommendedName>
</protein>
<dbReference type="InterPro" id="IPR019734">
    <property type="entry name" value="TPR_rpt"/>
</dbReference>
<accession>A0A3G2JPA9</accession>
<dbReference type="InterPro" id="IPR043504">
    <property type="entry name" value="Peptidase_S1_PA_chymotrypsin"/>
</dbReference>
<dbReference type="Gene3D" id="3.40.50.300">
    <property type="entry name" value="P-loop containing nucleotide triphosphate hydrolases"/>
    <property type="match status" value="1"/>
</dbReference>
<evidence type="ECO:0000256" key="2">
    <source>
        <dbReference type="ARBA" id="ARBA00022803"/>
    </source>
</evidence>
<dbReference type="Pfam" id="PF25199">
    <property type="entry name" value="nSTAND_NTPase5"/>
    <property type="match status" value="1"/>
</dbReference>
<evidence type="ECO:0000259" key="4">
    <source>
        <dbReference type="Pfam" id="PF25199"/>
    </source>
</evidence>
<reference evidence="5 6" key="1">
    <citation type="submission" date="2018-10" db="EMBL/GenBank/DDBJ databases">
        <title>The genome of Streptomyces dangxiongensis Z022.</title>
        <authorList>
            <person name="Zhang B."/>
        </authorList>
    </citation>
    <scope>NUCLEOTIDE SEQUENCE [LARGE SCALE GENOMIC DNA]</scope>
    <source>
        <strain evidence="5 6">Z022</strain>
    </source>
</reference>
<dbReference type="InterPro" id="IPR011990">
    <property type="entry name" value="TPR-like_helical_dom_sf"/>
</dbReference>
<dbReference type="InterPro" id="IPR057574">
    <property type="entry name" value="nSTAND_NTPase5_dom"/>
</dbReference>
<feature type="domain" description="Novel STAND NTPase 5" evidence="4">
    <location>
        <begin position="259"/>
        <end position="357"/>
    </location>
</feature>